<proteinExistence type="predicted"/>
<dbReference type="STRING" id="5217.A0A4Q1BJH3"/>
<dbReference type="AlphaFoldDB" id="A0A4Q1BJH3"/>
<evidence type="ECO:0000313" key="3">
    <source>
        <dbReference type="Proteomes" id="UP000289152"/>
    </source>
</evidence>
<evidence type="ECO:0000313" key="2">
    <source>
        <dbReference type="EMBL" id="RXK37861.1"/>
    </source>
</evidence>
<dbReference type="InParanoid" id="A0A4Q1BJH3"/>
<dbReference type="PANTHER" id="PTHR28041:SF1">
    <property type="entry name" value="LARGE RIBOSOMAL SUBUNIT PROTEIN ML59"/>
    <property type="match status" value="1"/>
</dbReference>
<dbReference type="InterPro" id="IPR040922">
    <property type="entry name" value="Ribosomal_mL59_dom"/>
</dbReference>
<comment type="caution">
    <text evidence="2">The sequence shown here is derived from an EMBL/GenBank/DDBJ whole genome shotgun (WGS) entry which is preliminary data.</text>
</comment>
<organism evidence="2 3">
    <name type="scientific">Tremella mesenterica</name>
    <name type="common">Jelly fungus</name>
    <dbReference type="NCBI Taxonomy" id="5217"/>
    <lineage>
        <taxon>Eukaryota</taxon>
        <taxon>Fungi</taxon>
        <taxon>Dikarya</taxon>
        <taxon>Basidiomycota</taxon>
        <taxon>Agaricomycotina</taxon>
        <taxon>Tremellomycetes</taxon>
        <taxon>Tremellales</taxon>
        <taxon>Tremellaceae</taxon>
        <taxon>Tremella</taxon>
    </lineage>
</organism>
<dbReference type="GO" id="GO:0003735">
    <property type="term" value="F:structural constituent of ribosome"/>
    <property type="evidence" value="ECO:0007669"/>
    <property type="project" value="InterPro"/>
</dbReference>
<dbReference type="EMBL" id="SDIL01000058">
    <property type="protein sequence ID" value="RXK37861.1"/>
    <property type="molecule type" value="Genomic_DNA"/>
</dbReference>
<dbReference type="PANTHER" id="PTHR28041">
    <property type="entry name" value="54S RIBOSOMAL PROTEIN L25, MITOCHONDRIAL"/>
    <property type="match status" value="1"/>
</dbReference>
<protein>
    <recommendedName>
        <fullName evidence="1">Large ribosomal subunit protein mL59 domain-containing protein</fullName>
    </recommendedName>
</protein>
<evidence type="ECO:0000259" key="1">
    <source>
        <dbReference type="Pfam" id="PF18126"/>
    </source>
</evidence>
<dbReference type="InterPro" id="IPR037507">
    <property type="entry name" value="Ribosomal_mL59"/>
</dbReference>
<dbReference type="VEuPathDB" id="FungiDB:TREMEDRAFT_66229"/>
<reference evidence="2 3" key="1">
    <citation type="submission" date="2016-06" db="EMBL/GenBank/DDBJ databases">
        <title>Evolution of pathogenesis and genome organization in the Tremellales.</title>
        <authorList>
            <person name="Cuomo C."/>
            <person name="Litvintseva A."/>
            <person name="Heitman J."/>
            <person name="Chen Y."/>
            <person name="Sun S."/>
            <person name="Springer D."/>
            <person name="Dromer F."/>
            <person name="Young S."/>
            <person name="Zeng Q."/>
            <person name="Chapman S."/>
            <person name="Gujja S."/>
            <person name="Saif S."/>
            <person name="Birren B."/>
        </authorList>
    </citation>
    <scope>NUCLEOTIDE SEQUENCE [LARGE SCALE GENOMIC DNA]</scope>
    <source>
        <strain evidence="2 3">ATCC 28783</strain>
    </source>
</reference>
<sequence length="201" mass="22810">MANSMSLVTRLLSTKAPKSTPNLPVSQQAIPLTSFHPSIAKLIKHHLRQHDTGSMVIRNPFLLHKLPRLPSHLTESPSKVEVPSPNVIVPRFSRRAQKKMVSRYPLRSLPPSPVVDANSTTTVQTPQGEVEILWDGDPTPKEHKTPYDGRRLRFKGHKFQRQRSQREKELSDRMAGMDKLVADWRKTSAETKSSTRSQLPF</sequence>
<dbReference type="Pfam" id="PF18126">
    <property type="entry name" value="Mitoc_mL59"/>
    <property type="match status" value="1"/>
</dbReference>
<feature type="domain" description="Large ribosomal subunit protein mL59" evidence="1">
    <location>
        <begin position="49"/>
        <end position="186"/>
    </location>
</feature>
<gene>
    <name evidence="2" type="ORF">M231_04859</name>
</gene>
<name>A0A4Q1BJH3_TREME</name>
<dbReference type="Proteomes" id="UP000289152">
    <property type="component" value="Unassembled WGS sequence"/>
</dbReference>
<dbReference type="OrthoDB" id="18529at2759"/>
<dbReference type="GO" id="GO:0005762">
    <property type="term" value="C:mitochondrial large ribosomal subunit"/>
    <property type="evidence" value="ECO:0007669"/>
    <property type="project" value="InterPro"/>
</dbReference>
<keyword evidence="3" id="KW-1185">Reference proteome</keyword>
<accession>A0A4Q1BJH3</accession>